<dbReference type="RefSeq" id="NP_001280059.1">
    <property type="nucleotide sequence ID" value="NM_001293130.1"/>
</dbReference>
<dbReference type="GO" id="GO:0005615">
    <property type="term" value="C:extracellular space"/>
    <property type="evidence" value="ECO:0007669"/>
    <property type="project" value="InterPro"/>
</dbReference>
<dbReference type="CTD" id="100861409"/>
<evidence type="ECO:0000256" key="1">
    <source>
        <dbReference type="ARBA" id="ARBA00022529"/>
    </source>
</evidence>
<reference evidence="7" key="1">
    <citation type="journal article" date="2012" name="Dev. Comp. Immunol.">
        <title>Bioinformatic and molecular characterization of beta-defensins-like peptides isolated from the green lizard Anolis carolinensis.</title>
        <authorList>
            <person name="Dalla Valle L."/>
            <person name="Benato F."/>
            <person name="Quinzani S."/>
            <person name="Alibardi L."/>
        </authorList>
    </citation>
    <scope>NUCLEOTIDE SEQUENCE</scope>
    <source>
        <tissue evidence="7">Intestine</tissue>
    </source>
</reference>
<dbReference type="GO" id="GO:0006952">
    <property type="term" value="P:defense response"/>
    <property type="evidence" value="ECO:0007669"/>
    <property type="project" value="UniProtKB-KW"/>
</dbReference>
<dbReference type="PIRSF" id="PIRSF001875">
    <property type="entry name" value="Alpha-defensin"/>
    <property type="match status" value="1"/>
</dbReference>
<protein>
    <submittedName>
        <fullName evidence="7">Beta-defensin-like protein 22</fullName>
    </submittedName>
</protein>
<accession>G7ZLA0</accession>
<feature type="chain" id="PRO_5003507101" evidence="5">
    <location>
        <begin position="20"/>
        <end position="95"/>
    </location>
</feature>
<feature type="signal peptide" evidence="5">
    <location>
        <begin position="1"/>
        <end position="19"/>
    </location>
</feature>
<proteinExistence type="evidence at transcript level"/>
<feature type="region of interest" description="Disordered" evidence="4">
    <location>
        <begin position="21"/>
        <end position="42"/>
    </location>
</feature>
<dbReference type="GeneID" id="100861409"/>
<gene>
    <name evidence="7" type="primary">bd22</name>
</gene>
<evidence type="ECO:0000313" key="7">
    <source>
        <dbReference type="EMBL" id="CBY85063.1"/>
    </source>
</evidence>
<dbReference type="SMR" id="G7ZLA0"/>
<dbReference type="KEGG" id="acs:100861409"/>
<sequence length="95" mass="10939">MKSTLMLLALAILVFQIKAEPKTEQEPEPDQDQESEQEPFDISDENYSYDSEVAIQPRNTLFCNAAGARCRSRCLFRERMIGRCNAKKRCCLQYG</sequence>
<feature type="domain" description="Beta-defensin-like" evidence="6">
    <location>
        <begin position="59"/>
        <end position="91"/>
    </location>
</feature>
<evidence type="ECO:0000256" key="5">
    <source>
        <dbReference type="SAM" id="SignalP"/>
    </source>
</evidence>
<dbReference type="InterPro" id="IPR001855">
    <property type="entry name" value="Defensin_beta-like"/>
</dbReference>
<dbReference type="AlphaFoldDB" id="G7ZLA0"/>
<evidence type="ECO:0000256" key="2">
    <source>
        <dbReference type="ARBA" id="ARBA00022729"/>
    </source>
</evidence>
<feature type="compositionally biased region" description="Acidic residues" evidence="4">
    <location>
        <begin position="26"/>
        <end position="42"/>
    </location>
</feature>
<evidence type="ECO:0000256" key="4">
    <source>
        <dbReference type="SAM" id="MobiDB-lite"/>
    </source>
</evidence>
<dbReference type="InterPro" id="IPR016327">
    <property type="entry name" value="Alpha-defensin"/>
</dbReference>
<organism evidence="7">
    <name type="scientific">Anolis carolinensis</name>
    <name type="common">Green anole</name>
    <name type="synonym">American chameleon</name>
    <dbReference type="NCBI Taxonomy" id="28377"/>
    <lineage>
        <taxon>Eukaryota</taxon>
        <taxon>Metazoa</taxon>
        <taxon>Chordata</taxon>
        <taxon>Craniata</taxon>
        <taxon>Vertebrata</taxon>
        <taxon>Euteleostomi</taxon>
        <taxon>Lepidosauria</taxon>
        <taxon>Squamata</taxon>
        <taxon>Bifurcata</taxon>
        <taxon>Unidentata</taxon>
        <taxon>Episquamata</taxon>
        <taxon>Toxicofera</taxon>
        <taxon>Iguania</taxon>
        <taxon>Dactyloidae</taxon>
        <taxon>Anolis</taxon>
    </lineage>
</organism>
<evidence type="ECO:0000256" key="3">
    <source>
        <dbReference type="ARBA" id="ARBA00022940"/>
    </source>
</evidence>
<keyword evidence="3" id="KW-0211">Defensin</keyword>
<name>G7ZLA0_ANOCA</name>
<dbReference type="EMBL" id="FR751002">
    <property type="protein sequence ID" value="CBY85063.1"/>
    <property type="molecule type" value="mRNA"/>
</dbReference>
<keyword evidence="2 5" id="KW-0732">Signal</keyword>
<evidence type="ECO:0000259" key="6">
    <source>
        <dbReference type="Pfam" id="PF00711"/>
    </source>
</evidence>
<keyword evidence="1" id="KW-0929">Antimicrobial</keyword>
<dbReference type="Pfam" id="PF00711">
    <property type="entry name" value="Defensin_beta"/>
    <property type="match status" value="1"/>
</dbReference>